<proteinExistence type="predicted"/>
<sequence>MTSEDLERTCLAFEEEHGIGAFLDAMAAIMQRRLARQGFQVEFFDDEAEQPHQTIETSSQCEQRCLNVTD</sequence>
<dbReference type="RefSeq" id="WP_037167178.1">
    <property type="nucleotide sequence ID" value="NZ_CAJXID010000012.1"/>
</dbReference>
<organism evidence="1 2">
    <name type="scientific">Pseudorhizobium pelagicum</name>
    <dbReference type="NCBI Taxonomy" id="1509405"/>
    <lineage>
        <taxon>Bacteria</taxon>
        <taxon>Pseudomonadati</taxon>
        <taxon>Pseudomonadota</taxon>
        <taxon>Alphaproteobacteria</taxon>
        <taxon>Hyphomicrobiales</taxon>
        <taxon>Rhizobiaceae</taxon>
        <taxon>Rhizobium/Agrobacterium group</taxon>
        <taxon>Pseudorhizobium</taxon>
    </lineage>
</organism>
<dbReference type="OrthoDB" id="8404687at2"/>
<dbReference type="AlphaFoldDB" id="A0A922NXW2"/>
<comment type="caution">
    <text evidence="1">The sequence shown here is derived from an EMBL/GenBank/DDBJ whole genome shotgun (WGS) entry which is preliminary data.</text>
</comment>
<dbReference type="EMBL" id="JOKJ01000033">
    <property type="protein sequence ID" value="KEQ03480.1"/>
    <property type="molecule type" value="Genomic_DNA"/>
</dbReference>
<gene>
    <name evidence="1" type="ORF">GV68_16930</name>
</gene>
<name>A0A922NXW2_9HYPH</name>
<dbReference type="Proteomes" id="UP000052167">
    <property type="component" value="Unassembled WGS sequence"/>
</dbReference>
<evidence type="ECO:0000313" key="1">
    <source>
        <dbReference type="EMBL" id="KEQ03480.1"/>
    </source>
</evidence>
<protein>
    <submittedName>
        <fullName evidence="1">Uncharacterized protein</fullName>
    </submittedName>
</protein>
<reference evidence="1 2" key="1">
    <citation type="submission" date="2014-06" db="EMBL/GenBank/DDBJ databases">
        <title>Rhizobium pelagicum/R2-400B4.</title>
        <authorList>
            <person name="Kimes N.E."/>
            <person name="Lopez-Perez M."/>
        </authorList>
    </citation>
    <scope>NUCLEOTIDE SEQUENCE [LARGE SCALE GENOMIC DNA]</scope>
    <source>
        <strain evidence="1 2">R2-400B4</strain>
    </source>
</reference>
<evidence type="ECO:0000313" key="2">
    <source>
        <dbReference type="Proteomes" id="UP000052167"/>
    </source>
</evidence>
<accession>A0A922NXW2</accession>
<keyword evidence="2" id="KW-1185">Reference proteome</keyword>